<dbReference type="RefSeq" id="WP_219937910.1">
    <property type="nucleotide sequence ID" value="NZ_JAGFNY010000026.1"/>
</dbReference>
<evidence type="ECO:0000313" key="2">
    <source>
        <dbReference type="EMBL" id="MBW7570686.1"/>
    </source>
</evidence>
<dbReference type="Proteomes" id="UP000731465">
    <property type="component" value="Unassembled WGS sequence"/>
</dbReference>
<keyword evidence="3" id="KW-1185">Reference proteome</keyword>
<feature type="non-terminal residue" evidence="2">
    <location>
        <position position="130"/>
    </location>
</feature>
<evidence type="ECO:0000313" key="3">
    <source>
        <dbReference type="Proteomes" id="UP000731465"/>
    </source>
</evidence>
<reference evidence="2 3" key="1">
    <citation type="submission" date="2021-03" db="EMBL/GenBank/DDBJ databases">
        <title>Succinivibrio sp. nov. isolated from feces of cow.</title>
        <authorList>
            <person name="Choi J.-Y."/>
        </authorList>
    </citation>
    <scope>NUCLEOTIDE SEQUENCE [LARGE SCALE GENOMIC DNA]</scope>
    <source>
        <strain evidence="2 3">AGMB01872</strain>
    </source>
</reference>
<name>A0ABS7DHC0_9GAMM</name>
<sequence>MADQKVMHILSQTCFKTKVIKADGQHQHHRFELTDVAFEMLVLLYKSGTVKHHGYVRRYFIDHTGTKAKIEVPRIIVFDDGHIKTHVILPDFLLPFTRYCLKAFVMANESYMTEDLNCALYDKVKMYDLF</sequence>
<evidence type="ECO:0000259" key="1">
    <source>
        <dbReference type="Pfam" id="PF20020"/>
    </source>
</evidence>
<gene>
    <name evidence="2" type="ORF">J5V48_07250</name>
</gene>
<dbReference type="Pfam" id="PF20020">
    <property type="entry name" value="DUF6431"/>
    <property type="match status" value="1"/>
</dbReference>
<protein>
    <recommendedName>
        <fullName evidence="1">DUF6431 domain-containing protein</fullName>
    </recommendedName>
</protein>
<organism evidence="2 3">
    <name type="scientific">Succinivibrio faecicola</name>
    <dbReference type="NCBI Taxonomy" id="2820300"/>
    <lineage>
        <taxon>Bacteria</taxon>
        <taxon>Pseudomonadati</taxon>
        <taxon>Pseudomonadota</taxon>
        <taxon>Gammaproteobacteria</taxon>
        <taxon>Aeromonadales</taxon>
        <taxon>Succinivibrionaceae</taxon>
        <taxon>Succinivibrio</taxon>
    </lineage>
</organism>
<dbReference type="EMBL" id="JAGFNY010000026">
    <property type="protein sequence ID" value="MBW7570686.1"/>
    <property type="molecule type" value="Genomic_DNA"/>
</dbReference>
<feature type="domain" description="DUF6431" evidence="1">
    <location>
        <begin position="49"/>
        <end position="104"/>
    </location>
</feature>
<comment type="caution">
    <text evidence="2">The sequence shown here is derived from an EMBL/GenBank/DDBJ whole genome shotgun (WGS) entry which is preliminary data.</text>
</comment>
<accession>A0ABS7DHC0</accession>
<dbReference type="InterPro" id="IPR045536">
    <property type="entry name" value="DUF6431"/>
</dbReference>
<proteinExistence type="predicted"/>